<feature type="transmembrane region" description="Helical" evidence="6">
    <location>
        <begin position="232"/>
        <end position="251"/>
    </location>
</feature>
<name>A0ABU5SP54_9BACT</name>
<evidence type="ECO:0000256" key="5">
    <source>
        <dbReference type="ARBA" id="ARBA00023136"/>
    </source>
</evidence>
<evidence type="ECO:0000256" key="3">
    <source>
        <dbReference type="ARBA" id="ARBA00022692"/>
    </source>
</evidence>
<keyword evidence="4 6" id="KW-1133">Transmembrane helix</keyword>
<feature type="transmembrane region" description="Helical" evidence="6">
    <location>
        <begin position="164"/>
        <end position="185"/>
    </location>
</feature>
<protein>
    <submittedName>
        <fullName evidence="8">EamA family transporter</fullName>
    </submittedName>
</protein>
<dbReference type="SUPFAM" id="SSF103481">
    <property type="entry name" value="Multidrug resistance efflux transporter EmrE"/>
    <property type="match status" value="2"/>
</dbReference>
<feature type="domain" description="EamA" evidence="7">
    <location>
        <begin position="166"/>
        <end position="305"/>
    </location>
</feature>
<accession>A0ABU5SP54</accession>
<dbReference type="InterPro" id="IPR050638">
    <property type="entry name" value="AA-Vitamin_Transporters"/>
</dbReference>
<comment type="caution">
    <text evidence="8">The sequence shown here is derived from an EMBL/GenBank/DDBJ whole genome shotgun (WGS) entry which is preliminary data.</text>
</comment>
<feature type="transmembrane region" description="Helical" evidence="6">
    <location>
        <begin position="46"/>
        <end position="66"/>
    </location>
</feature>
<evidence type="ECO:0000256" key="1">
    <source>
        <dbReference type="ARBA" id="ARBA00004141"/>
    </source>
</evidence>
<organism evidence="8 9">
    <name type="scientific">Arcicella lustrica</name>
    <dbReference type="NCBI Taxonomy" id="2984196"/>
    <lineage>
        <taxon>Bacteria</taxon>
        <taxon>Pseudomonadati</taxon>
        <taxon>Bacteroidota</taxon>
        <taxon>Cytophagia</taxon>
        <taxon>Cytophagales</taxon>
        <taxon>Flectobacillaceae</taxon>
        <taxon>Arcicella</taxon>
    </lineage>
</organism>
<comment type="similarity">
    <text evidence="2">Belongs to the EamA transporter family.</text>
</comment>
<dbReference type="PANTHER" id="PTHR32322:SF2">
    <property type="entry name" value="EAMA DOMAIN-CONTAINING PROTEIN"/>
    <property type="match status" value="1"/>
</dbReference>
<feature type="transmembrane region" description="Helical" evidence="6">
    <location>
        <begin position="289"/>
        <end position="307"/>
    </location>
</feature>
<feature type="transmembrane region" description="Helical" evidence="6">
    <location>
        <begin position="197"/>
        <end position="217"/>
    </location>
</feature>
<feature type="transmembrane region" description="Helical" evidence="6">
    <location>
        <begin position="133"/>
        <end position="152"/>
    </location>
</feature>
<feature type="transmembrane region" description="Helical" evidence="6">
    <location>
        <begin position="20"/>
        <end position="40"/>
    </location>
</feature>
<dbReference type="RefSeq" id="WP_323689217.1">
    <property type="nucleotide sequence ID" value="NZ_JAYGIM010000017.1"/>
</dbReference>
<feature type="transmembrane region" description="Helical" evidence="6">
    <location>
        <begin position="106"/>
        <end position="126"/>
    </location>
</feature>
<evidence type="ECO:0000313" key="9">
    <source>
        <dbReference type="Proteomes" id="UP001302222"/>
    </source>
</evidence>
<evidence type="ECO:0000313" key="8">
    <source>
        <dbReference type="EMBL" id="MEA5429093.1"/>
    </source>
</evidence>
<feature type="transmembrane region" description="Helical" evidence="6">
    <location>
        <begin position="78"/>
        <end position="100"/>
    </location>
</feature>
<keyword evidence="9" id="KW-1185">Reference proteome</keyword>
<feature type="transmembrane region" description="Helical" evidence="6">
    <location>
        <begin position="263"/>
        <end position="283"/>
    </location>
</feature>
<gene>
    <name evidence="8" type="ORF">VB798_21060</name>
</gene>
<reference evidence="8 9" key="1">
    <citation type="submission" date="2023-12" db="EMBL/GenBank/DDBJ databases">
        <title>Novel species of the genus Arcicella isolated from rivers.</title>
        <authorList>
            <person name="Lu H."/>
        </authorList>
    </citation>
    <scope>NUCLEOTIDE SEQUENCE [LARGE SCALE GENOMIC DNA]</scope>
    <source>
        <strain evidence="8 9">DC25W</strain>
    </source>
</reference>
<evidence type="ECO:0000256" key="4">
    <source>
        <dbReference type="ARBA" id="ARBA00022989"/>
    </source>
</evidence>
<evidence type="ECO:0000256" key="2">
    <source>
        <dbReference type="ARBA" id="ARBA00007362"/>
    </source>
</evidence>
<sequence>MKKSQIWGMNQQNHQLKIWAGLITLYLVWGSTYLALRFVVETVPSMMASGFRNLIAGTILFIFSIISKKYQKPTRKMLFTTIVTGFLMLTFGNGLFTIAAKWIPSSFSALFSAIGPVLLVSLLWLINHEKPNLRVIAGAFLGIVGVGILMTLKSLALKGYEQYYMLGVLFLFLAIFAWNFGVVIVKRAMIFDFHASQISGMQMMTGGIFSLMISLGLGEFNHFDFSIIQPKAYLSFIYLVVFGSSLAFLVFNWLSKVTSPTLVATYTYVNPLVAMILGSLFAGESLHPLMLLAGAIIITAVILITTARNKTTVENT</sequence>
<dbReference type="InterPro" id="IPR000620">
    <property type="entry name" value="EamA_dom"/>
</dbReference>
<evidence type="ECO:0000256" key="6">
    <source>
        <dbReference type="SAM" id="Phobius"/>
    </source>
</evidence>
<evidence type="ECO:0000259" key="7">
    <source>
        <dbReference type="Pfam" id="PF00892"/>
    </source>
</evidence>
<feature type="domain" description="EamA" evidence="7">
    <location>
        <begin position="22"/>
        <end position="150"/>
    </location>
</feature>
<dbReference type="Proteomes" id="UP001302222">
    <property type="component" value="Unassembled WGS sequence"/>
</dbReference>
<dbReference type="EMBL" id="JAYGIM010000017">
    <property type="protein sequence ID" value="MEA5429093.1"/>
    <property type="molecule type" value="Genomic_DNA"/>
</dbReference>
<keyword evidence="5 6" id="KW-0472">Membrane</keyword>
<dbReference type="InterPro" id="IPR037185">
    <property type="entry name" value="EmrE-like"/>
</dbReference>
<keyword evidence="3 6" id="KW-0812">Transmembrane</keyword>
<dbReference type="Pfam" id="PF00892">
    <property type="entry name" value="EamA"/>
    <property type="match status" value="2"/>
</dbReference>
<comment type="subcellular location">
    <subcellularLocation>
        <location evidence="1">Membrane</location>
        <topology evidence="1">Multi-pass membrane protein</topology>
    </subcellularLocation>
</comment>
<dbReference type="PANTHER" id="PTHR32322">
    <property type="entry name" value="INNER MEMBRANE TRANSPORTER"/>
    <property type="match status" value="1"/>
</dbReference>
<proteinExistence type="inferred from homology"/>